<feature type="domain" description="Apple" evidence="2">
    <location>
        <begin position="148"/>
        <end position="189"/>
    </location>
</feature>
<keyword evidence="4" id="KW-1185">Reference proteome</keyword>
<feature type="domain" description="Apple" evidence="2">
    <location>
        <begin position="241"/>
        <end position="281"/>
    </location>
</feature>
<dbReference type="AlphaFoldDB" id="A0AAD4HWT2"/>
<proteinExistence type="predicted"/>
<feature type="signal peptide" evidence="1">
    <location>
        <begin position="1"/>
        <end position="23"/>
    </location>
</feature>
<gene>
    <name evidence="3" type="ORF">NEMBOFW57_008630</name>
</gene>
<keyword evidence="1" id="KW-0732">Signal</keyword>
<evidence type="ECO:0000256" key="1">
    <source>
        <dbReference type="SAM" id="SignalP"/>
    </source>
</evidence>
<dbReference type="SUPFAM" id="SSF49785">
    <property type="entry name" value="Galactose-binding domain-like"/>
    <property type="match status" value="1"/>
</dbReference>
<dbReference type="EMBL" id="JAHCVI010000004">
    <property type="protein sequence ID" value="KAG7286321.1"/>
    <property type="molecule type" value="Genomic_DNA"/>
</dbReference>
<evidence type="ECO:0000259" key="2">
    <source>
        <dbReference type="Pfam" id="PF14295"/>
    </source>
</evidence>
<dbReference type="InterPro" id="IPR008979">
    <property type="entry name" value="Galactose-bd-like_sf"/>
</dbReference>
<sequence>MHPTTHLTKGAAAALLLAAGVSAAPSPGTAVTCENNASNNTVYTAQNAQFDILCGIDYSGGDMGAERVSTFAECITRCDSTPGCINVAFAPWGMCWLKNQNTTPSPNSGVWTAKSKAALTGLTCIDNFSDKKTYTSPGGTAFDIACGVDYAGGDMSSRNTNTFKECVDACGSTPGCVNVAYSAPSCYLKSAMMAPRTNSHVWAAVRKDADADPLTCENKKWDAREFTTKDNRVYSIGCGDDYAGGDMAAVDSATFQGCLEACDAASGCINVAYVAPRCYLKNVANPPAKGTHVWGAKFLRVNVPTPPAPTPYTCNPCSPVMLNPSFDDGTNSWTQRDVSNSVISSISAGSVSGSAVQVVSTRGYAVLAQKLSVVTGSTYSLTVDYMFSAAMTNCYLNAFINGGWFWSFSPRYEPTSVGAWKKSPVLQFTASACDTELAIQFVCTAGESVTMKLDNIKVTGGPTCPAKASRSLRGLERRRLA</sequence>
<evidence type="ECO:0000313" key="4">
    <source>
        <dbReference type="Proteomes" id="UP001197093"/>
    </source>
</evidence>
<dbReference type="Proteomes" id="UP001197093">
    <property type="component" value="Unassembled WGS sequence"/>
</dbReference>
<evidence type="ECO:0000313" key="3">
    <source>
        <dbReference type="EMBL" id="KAG7286321.1"/>
    </source>
</evidence>
<dbReference type="InterPro" id="IPR003609">
    <property type="entry name" value="Pan_app"/>
</dbReference>
<feature type="chain" id="PRO_5042209028" description="Apple domain-containing protein" evidence="1">
    <location>
        <begin position="24"/>
        <end position="481"/>
    </location>
</feature>
<accession>A0AAD4HWT2</accession>
<dbReference type="Gene3D" id="3.50.4.10">
    <property type="entry name" value="Hepatocyte Growth Factor"/>
    <property type="match status" value="2"/>
</dbReference>
<reference evidence="3" key="1">
    <citation type="submission" date="2023-02" db="EMBL/GenBank/DDBJ databases">
        <authorList>
            <person name="Palmer J.M."/>
        </authorList>
    </citation>
    <scope>NUCLEOTIDE SEQUENCE</scope>
    <source>
        <strain evidence="3">FW57</strain>
    </source>
</reference>
<dbReference type="Pfam" id="PF14295">
    <property type="entry name" value="PAN_4"/>
    <property type="match status" value="3"/>
</dbReference>
<name>A0AAD4HWT2_9PEZI</name>
<comment type="caution">
    <text evidence="3">The sequence shown here is derived from an EMBL/GenBank/DDBJ whole genome shotgun (WGS) entry which is preliminary data.</text>
</comment>
<dbReference type="Gene3D" id="2.60.120.260">
    <property type="entry name" value="Galactose-binding domain-like"/>
    <property type="match status" value="1"/>
</dbReference>
<organism evidence="3 4">
    <name type="scientific">Staphylotrichum longicolle</name>
    <dbReference type="NCBI Taxonomy" id="669026"/>
    <lineage>
        <taxon>Eukaryota</taxon>
        <taxon>Fungi</taxon>
        <taxon>Dikarya</taxon>
        <taxon>Ascomycota</taxon>
        <taxon>Pezizomycotina</taxon>
        <taxon>Sordariomycetes</taxon>
        <taxon>Sordariomycetidae</taxon>
        <taxon>Sordariales</taxon>
        <taxon>Chaetomiaceae</taxon>
        <taxon>Staphylotrichum</taxon>
    </lineage>
</organism>
<feature type="domain" description="Apple" evidence="2">
    <location>
        <begin position="56"/>
        <end position="98"/>
    </location>
</feature>
<protein>
    <recommendedName>
        <fullName evidence="2">Apple domain-containing protein</fullName>
    </recommendedName>
</protein>
<dbReference type="PANTHER" id="PTHR33946:SF4">
    <property type="entry name" value="COAGULATION FACTOR XI"/>
    <property type="match status" value="1"/>
</dbReference>
<dbReference type="PANTHER" id="PTHR33946">
    <property type="match status" value="1"/>
</dbReference>